<dbReference type="InterPro" id="IPR003593">
    <property type="entry name" value="AAA+_ATPase"/>
</dbReference>
<dbReference type="Gene3D" id="3.40.50.300">
    <property type="entry name" value="P-loop containing nucleotide triphosphate hydrolases"/>
    <property type="match status" value="1"/>
</dbReference>
<dbReference type="InterPro" id="IPR027417">
    <property type="entry name" value="P-loop_NTPase"/>
</dbReference>
<dbReference type="PANTHER" id="PTHR43820">
    <property type="entry name" value="HIGH-AFFINITY BRANCHED-CHAIN AMINO ACID TRANSPORT ATP-BINDING PROTEIN LIVF"/>
    <property type="match status" value="1"/>
</dbReference>
<dbReference type="SUPFAM" id="SSF52540">
    <property type="entry name" value="P-loop containing nucleoside triphosphate hydrolases"/>
    <property type="match status" value="1"/>
</dbReference>
<protein>
    <submittedName>
        <fullName evidence="1">ATP-binding cassette domain-containing protein</fullName>
    </submittedName>
</protein>
<dbReference type="Pfam" id="PF00005">
    <property type="entry name" value="ABC_tran"/>
    <property type="match status" value="1"/>
</dbReference>
<comment type="caution">
    <text evidence="1">The sequence shown here is derived from an EMBL/GenBank/DDBJ whole genome shotgun (WGS) entry which is preliminary data.</text>
</comment>
<evidence type="ECO:0000313" key="1">
    <source>
        <dbReference type="EMBL" id="MFC1408369.1"/>
    </source>
</evidence>
<dbReference type="GO" id="GO:0005524">
    <property type="term" value="F:ATP binding"/>
    <property type="evidence" value="ECO:0007669"/>
    <property type="project" value="UniProtKB-KW"/>
</dbReference>
<gene>
    <name evidence="1" type="ORF">ACEZDG_03625</name>
</gene>
<sequence length="239" mass="24558">MSVEIALRAARVRYGPLEALHGVDLRIPRGRRTVLLGRNGAGRSSALHALAGTVPLSGGQVLWFGDGSPKARDITGLDAYRRARLGMTLVPAERAVFPTLTVAEHLSRLTASARGAAFDLFPELGRLRTRSAGTLSGGEQQMVALAVALAGPSQLLLLDELGRGLAAPVLARVHEALIAGAAAGRTVVLAEQALRAGTLGVPAPDLVYALHRGAVVFAGEPGEPALAAIVATAASAPSR</sequence>
<keyword evidence="1" id="KW-0067">ATP-binding</keyword>
<dbReference type="PROSITE" id="PS00211">
    <property type="entry name" value="ABC_TRANSPORTER_1"/>
    <property type="match status" value="1"/>
</dbReference>
<proteinExistence type="predicted"/>
<accession>A0ABV6V3S2</accession>
<dbReference type="EMBL" id="JBHEZX010000001">
    <property type="protein sequence ID" value="MFC1408369.1"/>
    <property type="molecule type" value="Genomic_DNA"/>
</dbReference>
<reference evidence="1 2" key="1">
    <citation type="submission" date="2024-09" db="EMBL/GenBank/DDBJ databases">
        <authorList>
            <person name="Lee S.D."/>
        </authorList>
    </citation>
    <scope>NUCLEOTIDE SEQUENCE [LARGE SCALE GENOMIC DNA]</scope>
    <source>
        <strain evidence="1 2">N1-1</strain>
    </source>
</reference>
<dbReference type="InterPro" id="IPR017871">
    <property type="entry name" value="ABC_transporter-like_CS"/>
</dbReference>
<dbReference type="SMART" id="SM00382">
    <property type="entry name" value="AAA"/>
    <property type="match status" value="1"/>
</dbReference>
<keyword evidence="1" id="KW-0547">Nucleotide-binding</keyword>
<dbReference type="PANTHER" id="PTHR43820:SF4">
    <property type="entry name" value="HIGH-AFFINITY BRANCHED-CHAIN AMINO ACID TRANSPORT ATP-BINDING PROTEIN LIVF"/>
    <property type="match status" value="1"/>
</dbReference>
<dbReference type="InterPro" id="IPR003439">
    <property type="entry name" value="ABC_transporter-like_ATP-bd"/>
</dbReference>
<keyword evidence="2" id="KW-1185">Reference proteome</keyword>
<dbReference type="Proteomes" id="UP001592582">
    <property type="component" value="Unassembled WGS sequence"/>
</dbReference>
<dbReference type="PROSITE" id="PS50893">
    <property type="entry name" value="ABC_TRANSPORTER_2"/>
    <property type="match status" value="1"/>
</dbReference>
<organism evidence="1 2">
    <name type="scientific">Streptacidiphilus alkalitolerans</name>
    <dbReference type="NCBI Taxonomy" id="3342712"/>
    <lineage>
        <taxon>Bacteria</taxon>
        <taxon>Bacillati</taxon>
        <taxon>Actinomycetota</taxon>
        <taxon>Actinomycetes</taxon>
        <taxon>Kitasatosporales</taxon>
        <taxon>Streptomycetaceae</taxon>
        <taxon>Streptacidiphilus</taxon>
    </lineage>
</organism>
<dbReference type="InterPro" id="IPR052156">
    <property type="entry name" value="BCAA_Transport_ATP-bd_LivF"/>
</dbReference>
<name>A0ABV6V3S2_9ACTN</name>
<evidence type="ECO:0000313" key="2">
    <source>
        <dbReference type="Proteomes" id="UP001592582"/>
    </source>
</evidence>